<dbReference type="InterPro" id="IPR046758">
    <property type="entry name" value="Sey1/RHD3-like_3HB"/>
</dbReference>
<keyword evidence="4" id="KW-1185">Reference proteome</keyword>
<dbReference type="Pfam" id="PF20428">
    <property type="entry name" value="Sey1_3HB"/>
    <property type="match status" value="1"/>
</dbReference>
<accession>A0AAN9KIK9</accession>
<proteinExistence type="predicted"/>
<evidence type="ECO:0000313" key="3">
    <source>
        <dbReference type="EMBL" id="KAK7317849.1"/>
    </source>
</evidence>
<dbReference type="SUPFAM" id="SSF53098">
    <property type="entry name" value="Ribonuclease H-like"/>
    <property type="match status" value="1"/>
</dbReference>
<dbReference type="AlphaFoldDB" id="A0AAN9KIK9"/>
<evidence type="ECO:0000259" key="1">
    <source>
        <dbReference type="Pfam" id="PF03104"/>
    </source>
</evidence>
<dbReference type="Pfam" id="PF03104">
    <property type="entry name" value="DNA_pol_B_exo1"/>
    <property type="match status" value="1"/>
</dbReference>
<dbReference type="Proteomes" id="UP001359559">
    <property type="component" value="Unassembled WGS sequence"/>
</dbReference>
<name>A0AAN9KIK9_CLITE</name>
<evidence type="ECO:0000313" key="4">
    <source>
        <dbReference type="Proteomes" id="UP001359559"/>
    </source>
</evidence>
<comment type="caution">
    <text evidence="3">The sequence shown here is derived from an EMBL/GenBank/DDBJ whole genome shotgun (WGS) entry which is preliminary data.</text>
</comment>
<organism evidence="3 4">
    <name type="scientific">Clitoria ternatea</name>
    <name type="common">Butterfly pea</name>
    <dbReference type="NCBI Taxonomy" id="43366"/>
    <lineage>
        <taxon>Eukaryota</taxon>
        <taxon>Viridiplantae</taxon>
        <taxon>Streptophyta</taxon>
        <taxon>Embryophyta</taxon>
        <taxon>Tracheophyta</taxon>
        <taxon>Spermatophyta</taxon>
        <taxon>Magnoliopsida</taxon>
        <taxon>eudicotyledons</taxon>
        <taxon>Gunneridae</taxon>
        <taxon>Pentapetalae</taxon>
        <taxon>rosids</taxon>
        <taxon>fabids</taxon>
        <taxon>Fabales</taxon>
        <taxon>Fabaceae</taxon>
        <taxon>Papilionoideae</taxon>
        <taxon>50 kb inversion clade</taxon>
        <taxon>NPAAA clade</taxon>
        <taxon>indigoferoid/millettioid clade</taxon>
        <taxon>Phaseoleae</taxon>
        <taxon>Clitoria</taxon>
    </lineage>
</organism>
<dbReference type="InterPro" id="IPR036397">
    <property type="entry name" value="RNaseH_sf"/>
</dbReference>
<dbReference type="GO" id="GO:0003676">
    <property type="term" value="F:nucleic acid binding"/>
    <property type="evidence" value="ECO:0007669"/>
    <property type="project" value="InterPro"/>
</dbReference>
<dbReference type="Gene3D" id="3.30.420.10">
    <property type="entry name" value="Ribonuclease H-like superfamily/Ribonuclease H"/>
    <property type="match status" value="1"/>
</dbReference>
<feature type="domain" description="Sey1/RHD3-like three-helix bundle" evidence="2">
    <location>
        <begin position="94"/>
        <end position="146"/>
    </location>
</feature>
<sequence length="148" mass="16933">MSQEEEFMNEDMFLDKALVSEDKESLILRNIEQRQALVAHLLLSPLAISPNLVASDFIREVNPDIIIGYNICKFDLPYLIEELAFSYGFLLDALKKLAKALNEPIESLFEARGKDTWLSIRELLKRETEAAISEFFASITSFETEEIV</sequence>
<feature type="domain" description="DNA-directed DNA polymerase family B exonuclease" evidence="1">
    <location>
        <begin position="56"/>
        <end position="84"/>
    </location>
</feature>
<protein>
    <submittedName>
        <fullName evidence="3">Uncharacterized protein</fullName>
    </submittedName>
</protein>
<dbReference type="InterPro" id="IPR012337">
    <property type="entry name" value="RNaseH-like_sf"/>
</dbReference>
<gene>
    <name evidence="3" type="ORF">RJT34_02421</name>
</gene>
<dbReference type="InterPro" id="IPR006133">
    <property type="entry name" value="DNA-dir_DNA_pol_B_exonuc"/>
</dbReference>
<dbReference type="EMBL" id="JAYKXN010000001">
    <property type="protein sequence ID" value="KAK7317849.1"/>
    <property type="molecule type" value="Genomic_DNA"/>
</dbReference>
<evidence type="ECO:0000259" key="2">
    <source>
        <dbReference type="Pfam" id="PF20428"/>
    </source>
</evidence>
<reference evidence="3 4" key="1">
    <citation type="submission" date="2024-01" db="EMBL/GenBank/DDBJ databases">
        <title>The genomes of 5 underutilized Papilionoideae crops provide insights into root nodulation and disease resistance.</title>
        <authorList>
            <person name="Yuan L."/>
        </authorList>
    </citation>
    <scope>NUCLEOTIDE SEQUENCE [LARGE SCALE GENOMIC DNA]</scope>
    <source>
        <strain evidence="3">LY-2023</strain>
        <tissue evidence="3">Leaf</tissue>
    </source>
</reference>